<keyword evidence="2" id="KW-1185">Reference proteome</keyword>
<evidence type="ECO:0000313" key="2">
    <source>
        <dbReference type="Proteomes" id="UP000594014"/>
    </source>
</evidence>
<sequence>MENEMKRKKIRIGGMTCISCQNKIERKLNNTAGIESATVDYAKGIANVIYHPDMVTLKEIAAVIERMDYKVLADNQTTADDKTRAVGFVILILSLFMLLQQFGLTNFFSSFPLAEEGMGYGMLFLIGLLTSVHCVAMCGGINLSQCIPQVERPASGPLASMGPSFLYNLGRIISYTVIGGLVGALGGVISFSGVFKGVVQLAAGVFMVIMGINMLGLFPSLRKLTPHMPRIFASKINEEKGRSKSPLYVGLLNGLMPCGPLQAMQLYALSTGSMTQGALSMLLFSLGTVPLMFGLGALSSVLSKKFTRKVMTAGAVLVVVLGLSMFSSGMSLSGFSFAGASGSSQGGPPVVIENGVQQVSSTLASGGYPAITVQSGIPVRWTIEAPEGSINGCNNRILIPEYNIEYQFQPGENVIEFTPTTSGKFPYSCWMGMIRSSITVVDSESELRDGSSPSDNGNGAEASTDGTNGADSDQGFFDYGTTPEPVSANISIPTEKLAVAEKKGGYQTVSVELTDRGFVPAIVVVQAGTSVQWVIRDSSAPGNNAELLIPAYSTKLTLSPGNNTLNFVPLESFDFSSGDHTRFGYIKVVDDLSDIDAESIKAEVRDFETMIWPPELFNAGGTGGAGGASCH</sequence>
<gene>
    <name evidence="1" type="ORF">FRZ06_02510</name>
</gene>
<dbReference type="Proteomes" id="UP000594014">
    <property type="component" value="Chromosome"/>
</dbReference>
<proteinExistence type="predicted"/>
<protein>
    <submittedName>
        <fullName evidence="1">Heavy metal transporter</fullName>
    </submittedName>
</protein>
<evidence type="ECO:0000313" key="1">
    <source>
        <dbReference type="EMBL" id="QOX62307.1"/>
    </source>
</evidence>
<name>A0ACD1A7S4_9FIRM</name>
<dbReference type="EMBL" id="CP042469">
    <property type="protein sequence ID" value="QOX62307.1"/>
    <property type="molecule type" value="Genomic_DNA"/>
</dbReference>
<accession>A0ACD1A7S4</accession>
<organism evidence="1 2">
    <name type="scientific">Anoxybacterium hadale</name>
    <dbReference type="NCBI Taxonomy" id="3408580"/>
    <lineage>
        <taxon>Bacteria</taxon>
        <taxon>Bacillati</taxon>
        <taxon>Bacillota</taxon>
        <taxon>Clostridia</taxon>
        <taxon>Peptostreptococcales</taxon>
        <taxon>Anaerovoracaceae</taxon>
        <taxon>Anoxybacterium</taxon>
    </lineage>
</organism>
<reference evidence="1" key="1">
    <citation type="submission" date="2019-08" db="EMBL/GenBank/DDBJ databases">
        <title>Genome sequence of Clostridiales bacterium MT110.</title>
        <authorList>
            <person name="Cao J."/>
        </authorList>
    </citation>
    <scope>NUCLEOTIDE SEQUENCE</scope>
    <source>
        <strain evidence="1">MT110</strain>
    </source>
</reference>